<comment type="caution">
    <text evidence="2">The sequence shown here is derived from an EMBL/GenBank/DDBJ whole genome shotgun (WGS) entry which is preliminary data.</text>
</comment>
<dbReference type="RefSeq" id="WP_200657525.1">
    <property type="nucleotide sequence ID" value="NZ_JAENSR010000002.1"/>
</dbReference>
<sequence>MSWEVVSCWIESHPGLASWVQAFGSIAALGIAIWVASSQRRAQMKADRDKSKLMLSLVKTLAARSRRAVEFGSKERINLLASLNLIRGLSHSLDKIDLLLLPSIEVIDPICTLRDSLRALEAGMSEADKQQYLSTWLTLAEAPLWVTLVVSSSKQIAELK</sequence>
<feature type="transmembrane region" description="Helical" evidence="1">
    <location>
        <begin position="16"/>
        <end position="36"/>
    </location>
</feature>
<keyword evidence="1" id="KW-0812">Transmembrane</keyword>
<gene>
    <name evidence="2" type="ORF">JJD71_08705</name>
</gene>
<name>A0ABS1GQP2_9PSED</name>
<proteinExistence type="predicted"/>
<evidence type="ECO:0000313" key="3">
    <source>
        <dbReference type="Proteomes" id="UP000620382"/>
    </source>
</evidence>
<reference evidence="2 3" key="1">
    <citation type="submission" date="2021-01" db="EMBL/GenBank/DDBJ databases">
        <title>Antibiotic resistance and phylogeny of Pseudomonas spp. isolated over three decades from chicken meat in the Norwegian food chain.</title>
        <authorList>
            <person name="Moen B."/>
        </authorList>
    </citation>
    <scope>NUCLEOTIDE SEQUENCE [LARGE SCALE GENOMIC DNA]</scope>
    <source>
        <strain evidence="2 3">MF6766</strain>
    </source>
</reference>
<protein>
    <submittedName>
        <fullName evidence="2">Uncharacterized protein</fullName>
    </submittedName>
</protein>
<accession>A0ABS1GQP2</accession>
<evidence type="ECO:0000313" key="2">
    <source>
        <dbReference type="EMBL" id="MBK3459142.1"/>
    </source>
</evidence>
<dbReference type="EMBL" id="JAENSR010000002">
    <property type="protein sequence ID" value="MBK3459142.1"/>
    <property type="molecule type" value="Genomic_DNA"/>
</dbReference>
<organism evidence="2 3">
    <name type="scientific">Pseudomonas haemolytica</name>
    <dbReference type="NCBI Taxonomy" id="2600065"/>
    <lineage>
        <taxon>Bacteria</taxon>
        <taxon>Pseudomonadati</taxon>
        <taxon>Pseudomonadota</taxon>
        <taxon>Gammaproteobacteria</taxon>
        <taxon>Pseudomonadales</taxon>
        <taxon>Pseudomonadaceae</taxon>
        <taxon>Pseudomonas</taxon>
    </lineage>
</organism>
<keyword evidence="3" id="KW-1185">Reference proteome</keyword>
<keyword evidence="1" id="KW-1133">Transmembrane helix</keyword>
<dbReference type="Proteomes" id="UP000620382">
    <property type="component" value="Unassembled WGS sequence"/>
</dbReference>
<evidence type="ECO:0000256" key="1">
    <source>
        <dbReference type="SAM" id="Phobius"/>
    </source>
</evidence>
<keyword evidence="1" id="KW-0472">Membrane</keyword>